<accession>A0AAX4K3R0</accession>
<evidence type="ECO:0000256" key="6">
    <source>
        <dbReference type="SAM" id="Phobius"/>
    </source>
</evidence>
<feature type="compositionally biased region" description="Polar residues" evidence="5">
    <location>
        <begin position="14"/>
        <end position="40"/>
    </location>
</feature>
<dbReference type="RefSeq" id="XP_066078140.1">
    <property type="nucleotide sequence ID" value="XM_066222043.1"/>
</dbReference>
<dbReference type="GeneID" id="91096990"/>
<dbReference type="Pfam" id="PF03151">
    <property type="entry name" value="TPT"/>
    <property type="match status" value="1"/>
</dbReference>
<feature type="transmembrane region" description="Helical" evidence="6">
    <location>
        <begin position="301"/>
        <end position="320"/>
    </location>
</feature>
<protein>
    <recommendedName>
        <fullName evidence="7">Sugar phosphate transporter domain-containing protein</fullName>
    </recommendedName>
</protein>
<feature type="transmembrane region" description="Helical" evidence="6">
    <location>
        <begin position="420"/>
        <end position="440"/>
    </location>
</feature>
<feature type="region of interest" description="Disordered" evidence="5">
    <location>
        <begin position="1"/>
        <end position="138"/>
    </location>
</feature>
<dbReference type="InterPro" id="IPR037185">
    <property type="entry name" value="EmrE-like"/>
</dbReference>
<evidence type="ECO:0000256" key="1">
    <source>
        <dbReference type="ARBA" id="ARBA00004141"/>
    </source>
</evidence>
<dbReference type="AlphaFoldDB" id="A0AAX4K3R0"/>
<dbReference type="EMBL" id="CP144105">
    <property type="protein sequence ID" value="WWC91378.1"/>
    <property type="molecule type" value="Genomic_DNA"/>
</dbReference>
<feature type="transmembrane region" description="Helical" evidence="6">
    <location>
        <begin position="151"/>
        <end position="170"/>
    </location>
</feature>
<evidence type="ECO:0000259" key="7">
    <source>
        <dbReference type="Pfam" id="PF03151"/>
    </source>
</evidence>
<feature type="transmembrane region" description="Helical" evidence="6">
    <location>
        <begin position="223"/>
        <end position="242"/>
    </location>
</feature>
<evidence type="ECO:0000313" key="9">
    <source>
        <dbReference type="Proteomes" id="UP001355207"/>
    </source>
</evidence>
<evidence type="ECO:0000256" key="2">
    <source>
        <dbReference type="ARBA" id="ARBA00022692"/>
    </source>
</evidence>
<dbReference type="InterPro" id="IPR004853">
    <property type="entry name" value="Sugar_P_trans_dom"/>
</dbReference>
<comment type="subcellular location">
    <subcellularLocation>
        <location evidence="1">Membrane</location>
        <topology evidence="1">Multi-pass membrane protein</topology>
    </subcellularLocation>
</comment>
<sequence>MSLMPDSRQRAPFSHQSSSADLRSAQNLSSLRSPPTSNHPQAPWIQSEPKATQHQHQHQHQHQQQSYRPEKSPLWGAPLTRKDSNDLTGNNGTIGGGYTDNPYGLSVPGYNNGIDNNNQRNNGGISISTSSSRASSPGPFTLPKFTKPSFATIRFVSLCFLWYTCSAVSNNTGKVILNNFKYPVTLTIVQFFFVAGCCIICSRPELGWTPRLRSPTRVILKGILPMAAFQVGGHIFGSLAISRVPVSTVHTIKALSPLFTVAAYALLFGVSYSPATYLSLLPLTFGVMLASSADISFNNFFGLLCALGSTIIFVTQNLFFKKIMPTPGSSESSGGGGATSHKLDKINLLYFSSGMAFLLMIPVWLYSDALRLLDLWLHPIVSNKSTTTGSSVAIYFFINGTVHFAQNLIAFSLLSSTSPVTYSIASLVKRIAVICLAIIWFKQSVFFVQGLGILLTALGLWMYNNAKRDVEKGEKKMRQVEAVREGILPINKNDQKILEGLGSGSTKSNLDYNLINGKSSPKPIYPSNYNNNHHQLPLSTATSFQKALYSNHNQQQQQIPLPPPPPHHTHTHITKSNNPISAESSYPSPPASTASSPPTEPIFTTTHPRQRRLSVETKPDNFRLPPSISPRATTIDEEVSGISVDTPKVGIIA</sequence>
<dbReference type="GO" id="GO:0016020">
    <property type="term" value="C:membrane"/>
    <property type="evidence" value="ECO:0007669"/>
    <property type="project" value="UniProtKB-SubCell"/>
</dbReference>
<evidence type="ECO:0000313" key="8">
    <source>
        <dbReference type="EMBL" id="WWC91378.1"/>
    </source>
</evidence>
<organism evidence="8 9">
    <name type="scientific">Kwoniella dendrophila CBS 6074</name>
    <dbReference type="NCBI Taxonomy" id="1295534"/>
    <lineage>
        <taxon>Eukaryota</taxon>
        <taxon>Fungi</taxon>
        <taxon>Dikarya</taxon>
        <taxon>Basidiomycota</taxon>
        <taxon>Agaricomycotina</taxon>
        <taxon>Tremellomycetes</taxon>
        <taxon>Tremellales</taxon>
        <taxon>Cryptococcaceae</taxon>
        <taxon>Kwoniella</taxon>
    </lineage>
</organism>
<feature type="compositionally biased region" description="Low complexity" evidence="5">
    <location>
        <begin position="109"/>
        <end position="136"/>
    </location>
</feature>
<feature type="transmembrane region" description="Helical" evidence="6">
    <location>
        <begin position="348"/>
        <end position="367"/>
    </location>
</feature>
<feature type="transmembrane region" description="Helical" evidence="6">
    <location>
        <begin position="446"/>
        <end position="463"/>
    </location>
</feature>
<evidence type="ECO:0000256" key="5">
    <source>
        <dbReference type="SAM" id="MobiDB-lite"/>
    </source>
</evidence>
<name>A0AAX4K3R0_9TREE</name>
<evidence type="ECO:0000256" key="4">
    <source>
        <dbReference type="ARBA" id="ARBA00023136"/>
    </source>
</evidence>
<dbReference type="PANTHER" id="PTHR11132">
    <property type="entry name" value="SOLUTE CARRIER FAMILY 35"/>
    <property type="match status" value="1"/>
</dbReference>
<keyword evidence="9" id="KW-1185">Reference proteome</keyword>
<evidence type="ECO:0000256" key="3">
    <source>
        <dbReference type="ARBA" id="ARBA00022989"/>
    </source>
</evidence>
<keyword evidence="3 6" id="KW-1133">Transmembrane helix</keyword>
<keyword evidence="2 6" id="KW-0812">Transmembrane</keyword>
<dbReference type="InterPro" id="IPR050186">
    <property type="entry name" value="TPT_transporter"/>
</dbReference>
<proteinExistence type="predicted"/>
<dbReference type="Proteomes" id="UP001355207">
    <property type="component" value="Chromosome 8"/>
</dbReference>
<feature type="transmembrane region" description="Helical" evidence="6">
    <location>
        <begin position="392"/>
        <end position="413"/>
    </location>
</feature>
<dbReference type="SUPFAM" id="SSF103481">
    <property type="entry name" value="Multidrug resistance efflux transporter EmrE"/>
    <property type="match status" value="1"/>
</dbReference>
<feature type="transmembrane region" description="Helical" evidence="6">
    <location>
        <begin position="254"/>
        <end position="270"/>
    </location>
</feature>
<feature type="region of interest" description="Disordered" evidence="5">
    <location>
        <begin position="550"/>
        <end position="630"/>
    </location>
</feature>
<feature type="compositionally biased region" description="Low complexity" evidence="5">
    <location>
        <begin position="579"/>
        <end position="597"/>
    </location>
</feature>
<feature type="transmembrane region" description="Helical" evidence="6">
    <location>
        <begin position="182"/>
        <end position="202"/>
    </location>
</feature>
<keyword evidence="4 6" id="KW-0472">Membrane</keyword>
<feature type="domain" description="Sugar phosphate transporter" evidence="7">
    <location>
        <begin position="156"/>
        <end position="464"/>
    </location>
</feature>
<gene>
    <name evidence="8" type="ORF">L201_006321</name>
</gene>
<reference evidence="8 9" key="1">
    <citation type="submission" date="2024-01" db="EMBL/GenBank/DDBJ databases">
        <title>Comparative genomics of Cryptococcus and Kwoniella reveals pathogenesis evolution and contrasting modes of karyotype evolution via chromosome fusion or intercentromeric recombination.</title>
        <authorList>
            <person name="Coelho M.A."/>
            <person name="David-Palma M."/>
            <person name="Shea T."/>
            <person name="Bowers K."/>
            <person name="McGinley-Smith S."/>
            <person name="Mohammad A.W."/>
            <person name="Gnirke A."/>
            <person name="Yurkov A.M."/>
            <person name="Nowrousian M."/>
            <person name="Sun S."/>
            <person name="Cuomo C.A."/>
            <person name="Heitman J."/>
        </authorList>
    </citation>
    <scope>NUCLEOTIDE SEQUENCE [LARGE SCALE GENOMIC DNA]</scope>
    <source>
        <strain evidence="8 9">CBS 6074</strain>
    </source>
</reference>